<dbReference type="InterPro" id="IPR019814">
    <property type="entry name" value="Translation_initiation_fac_3_N"/>
</dbReference>
<dbReference type="InterPro" id="IPR001288">
    <property type="entry name" value="Translation_initiation_fac_3"/>
</dbReference>
<evidence type="ECO:0000313" key="7">
    <source>
        <dbReference type="EMBL" id="PIS21573.1"/>
    </source>
</evidence>
<keyword evidence="2 7" id="KW-0396">Initiation factor</keyword>
<evidence type="ECO:0000256" key="1">
    <source>
        <dbReference type="ARBA" id="ARBA00005439"/>
    </source>
</evidence>
<keyword evidence="3" id="KW-0648">Protein biosynthesis</keyword>
<evidence type="ECO:0000259" key="6">
    <source>
        <dbReference type="Pfam" id="PF05198"/>
    </source>
</evidence>
<dbReference type="SUPFAM" id="SSF55200">
    <property type="entry name" value="Translation initiation factor IF3, C-terminal domain"/>
    <property type="match status" value="1"/>
</dbReference>
<gene>
    <name evidence="7" type="primary">infC</name>
    <name evidence="7" type="ORF">COT51_02035</name>
</gene>
<dbReference type="GO" id="GO:0005737">
    <property type="term" value="C:cytoplasm"/>
    <property type="evidence" value="ECO:0007669"/>
    <property type="project" value="UniProtKB-ARBA"/>
</dbReference>
<dbReference type="InterPro" id="IPR036787">
    <property type="entry name" value="T_IF-3_N_sf"/>
</dbReference>
<evidence type="ECO:0000256" key="3">
    <source>
        <dbReference type="ARBA" id="ARBA00022917"/>
    </source>
</evidence>
<reference evidence="8" key="1">
    <citation type="submission" date="2017-09" db="EMBL/GenBank/DDBJ databases">
        <title>Depth-based differentiation of microbial function through sediment-hosted aquifers and enrichment of novel symbionts in the deep terrestrial subsurface.</title>
        <authorList>
            <person name="Probst A.J."/>
            <person name="Ladd B."/>
            <person name="Jarett J.K."/>
            <person name="Geller-Mcgrath D.E."/>
            <person name="Sieber C.M.K."/>
            <person name="Emerson J.B."/>
            <person name="Anantharaman K."/>
            <person name="Thomas B.C."/>
            <person name="Malmstrom R."/>
            <person name="Stieglmeier M."/>
            <person name="Klingl A."/>
            <person name="Woyke T."/>
            <person name="Ryan C.M."/>
            <person name="Banfield J.F."/>
        </authorList>
    </citation>
    <scope>NUCLEOTIDE SEQUENCE [LARGE SCALE GENOMIC DNA]</scope>
</reference>
<dbReference type="NCBIfam" id="TIGR00168">
    <property type="entry name" value="infC"/>
    <property type="match status" value="1"/>
</dbReference>
<dbReference type="Gene3D" id="3.10.20.80">
    <property type="entry name" value="Translation initiation factor 3 (IF-3), N-terminal domain"/>
    <property type="match status" value="1"/>
</dbReference>
<dbReference type="Pfam" id="PF05198">
    <property type="entry name" value="IF3_N"/>
    <property type="match status" value="1"/>
</dbReference>
<evidence type="ECO:0000313" key="8">
    <source>
        <dbReference type="Proteomes" id="UP000231098"/>
    </source>
</evidence>
<organism evidence="7 8">
    <name type="scientific">candidate division WWE3 bacterium CG08_land_8_20_14_0_20_41_15</name>
    <dbReference type="NCBI Taxonomy" id="1975086"/>
    <lineage>
        <taxon>Bacteria</taxon>
        <taxon>Katanobacteria</taxon>
    </lineage>
</organism>
<dbReference type="GO" id="GO:0043022">
    <property type="term" value="F:ribosome binding"/>
    <property type="evidence" value="ECO:0007669"/>
    <property type="project" value="TreeGrafter"/>
</dbReference>
<dbReference type="InterPro" id="IPR036788">
    <property type="entry name" value="T_IF-3_C_sf"/>
</dbReference>
<name>A0A2H0X9G1_UNCKA</name>
<protein>
    <recommendedName>
        <fullName evidence="4">Translation initiation factor IF-3</fullName>
    </recommendedName>
</protein>
<dbReference type="GO" id="GO:0032790">
    <property type="term" value="P:ribosome disassembly"/>
    <property type="evidence" value="ECO:0007669"/>
    <property type="project" value="TreeGrafter"/>
</dbReference>
<sequence>MIIHRRYNVNHFIKAPEVRLVGEGRNELISTGKALAEAQALGLDLVEVSSNTNPPVCKLIEYKKFLYQQKQKEQKGKVPSTEQKEFRIRPSIGSGDFQVRINRARQFLLKKNPVKITVQFVGREITHVDIGKQKIVEFTKSLADIGHPEGEPNFEPKNKAIWLIIKPN</sequence>
<dbReference type="Pfam" id="PF00707">
    <property type="entry name" value="IF3_C"/>
    <property type="match status" value="1"/>
</dbReference>
<feature type="domain" description="Translation initiation factor 3 N-terminal" evidence="6">
    <location>
        <begin position="9"/>
        <end position="75"/>
    </location>
</feature>
<comment type="caution">
    <text evidence="7">The sequence shown here is derived from an EMBL/GenBank/DDBJ whole genome shotgun (WGS) entry which is preliminary data.</text>
</comment>
<dbReference type="InterPro" id="IPR019815">
    <property type="entry name" value="Translation_initiation_fac_3_C"/>
</dbReference>
<evidence type="ECO:0000259" key="5">
    <source>
        <dbReference type="Pfam" id="PF00707"/>
    </source>
</evidence>
<dbReference type="EMBL" id="PEYV01000031">
    <property type="protein sequence ID" value="PIS21573.1"/>
    <property type="molecule type" value="Genomic_DNA"/>
</dbReference>
<dbReference type="PANTHER" id="PTHR10938">
    <property type="entry name" value="TRANSLATION INITIATION FACTOR IF-3"/>
    <property type="match status" value="1"/>
</dbReference>
<dbReference type="SUPFAM" id="SSF54364">
    <property type="entry name" value="Translation initiation factor IF3, N-terminal domain"/>
    <property type="match status" value="1"/>
</dbReference>
<dbReference type="GO" id="GO:0003743">
    <property type="term" value="F:translation initiation factor activity"/>
    <property type="evidence" value="ECO:0007669"/>
    <property type="project" value="UniProtKB-UniRule"/>
</dbReference>
<dbReference type="Proteomes" id="UP000231098">
    <property type="component" value="Unassembled WGS sequence"/>
</dbReference>
<evidence type="ECO:0000256" key="2">
    <source>
        <dbReference type="ARBA" id="ARBA00022540"/>
    </source>
</evidence>
<accession>A0A2H0X9G1</accession>
<dbReference type="AlphaFoldDB" id="A0A2H0X9G1"/>
<evidence type="ECO:0000256" key="4">
    <source>
        <dbReference type="NCBIfam" id="TIGR00168"/>
    </source>
</evidence>
<feature type="domain" description="Translation initiation factor 3 C-terminal" evidence="5">
    <location>
        <begin position="82"/>
        <end position="163"/>
    </location>
</feature>
<proteinExistence type="inferred from homology"/>
<dbReference type="PANTHER" id="PTHR10938:SF0">
    <property type="entry name" value="TRANSLATION INITIATION FACTOR IF-3, MITOCHONDRIAL"/>
    <property type="match status" value="1"/>
</dbReference>
<dbReference type="Gene3D" id="3.30.110.10">
    <property type="entry name" value="Translation initiation factor 3 (IF-3), C-terminal domain"/>
    <property type="match status" value="1"/>
</dbReference>
<comment type="similarity">
    <text evidence="1">Belongs to the IF-3 family.</text>
</comment>